<dbReference type="SUPFAM" id="SSF53448">
    <property type="entry name" value="Nucleotide-diphospho-sugar transferases"/>
    <property type="match status" value="1"/>
</dbReference>
<dbReference type="InterPro" id="IPR001173">
    <property type="entry name" value="Glyco_trans_2-like"/>
</dbReference>
<dbReference type="CDD" id="cd00761">
    <property type="entry name" value="Glyco_tranf_GTA_type"/>
    <property type="match status" value="1"/>
</dbReference>
<feature type="transmembrane region" description="Helical" evidence="1">
    <location>
        <begin position="322"/>
        <end position="339"/>
    </location>
</feature>
<protein>
    <recommendedName>
        <fullName evidence="2">Glycosyltransferase 2-like domain-containing protein</fullName>
    </recommendedName>
</protein>
<sequence length="344" mass="40432">MKVSIVIPCYNAEKYIEQCIESILVTKLENVEIIAINDGSKDNTLKKLYEIKEKFNLHNLHILNQENQGLSETRNVGINIASGKYIVFIDNDDWVEHYYLDTLFEKIETGYDAVYVSYNRCYEKTKEPRILNLDGVYNSSEVKRRLLGLYEKELSDPSQADSIVTAWAKIYKVDIIKSKNIKFVSNKEIGTEDLLFNLQYVEYSNNILIKDIPIYNYRRNNIESLTSSYRPLLFQQWQKKYDYILKTISINTNEHITAFENRIALSIIGIGLNEINNTEGIGVVFENLNNYLNHPRYQKAYKTLDFKYFPIHWKLFFMAAKYKQVLILYLLLIGMNRIINKNSR</sequence>
<dbReference type="Gene3D" id="3.90.550.10">
    <property type="entry name" value="Spore Coat Polysaccharide Biosynthesis Protein SpsA, Chain A"/>
    <property type="match status" value="1"/>
</dbReference>
<dbReference type="Proteomes" id="UP000028623">
    <property type="component" value="Unassembled WGS sequence"/>
</dbReference>
<reference evidence="3 4" key="1">
    <citation type="submission" date="2014-07" db="EMBL/GenBank/DDBJ databases">
        <title>Epilithonimonas lactis LMG 22401 Genome.</title>
        <authorList>
            <person name="Pipes S.E."/>
            <person name="Stropko S.J."/>
        </authorList>
    </citation>
    <scope>NUCLEOTIDE SEQUENCE [LARGE SCALE GENOMIC DNA]</scope>
    <source>
        <strain evidence="3 4">LMG 24401</strain>
    </source>
</reference>
<keyword evidence="1" id="KW-1133">Transmembrane helix</keyword>
<accession>A0A085BL82</accession>
<evidence type="ECO:0000259" key="2">
    <source>
        <dbReference type="Pfam" id="PF00535"/>
    </source>
</evidence>
<dbReference type="PANTHER" id="PTHR43685">
    <property type="entry name" value="GLYCOSYLTRANSFERASE"/>
    <property type="match status" value="1"/>
</dbReference>
<evidence type="ECO:0000313" key="3">
    <source>
        <dbReference type="EMBL" id="KFC23227.1"/>
    </source>
</evidence>
<keyword evidence="4" id="KW-1185">Reference proteome</keyword>
<dbReference type="eggNOG" id="COG0463">
    <property type="taxonomic scope" value="Bacteria"/>
</dbReference>
<name>A0A085BL82_9FLAO</name>
<gene>
    <name evidence="3" type="ORF">IO89_01120</name>
</gene>
<dbReference type="InterPro" id="IPR050834">
    <property type="entry name" value="Glycosyltransf_2"/>
</dbReference>
<feature type="domain" description="Glycosyltransferase 2-like" evidence="2">
    <location>
        <begin position="4"/>
        <end position="131"/>
    </location>
</feature>
<proteinExistence type="predicted"/>
<dbReference type="InterPro" id="IPR029044">
    <property type="entry name" value="Nucleotide-diphossugar_trans"/>
</dbReference>
<dbReference type="Pfam" id="PF00535">
    <property type="entry name" value="Glycos_transf_2"/>
    <property type="match status" value="1"/>
</dbReference>
<evidence type="ECO:0000313" key="4">
    <source>
        <dbReference type="Proteomes" id="UP000028623"/>
    </source>
</evidence>
<dbReference type="AlphaFoldDB" id="A0A085BL82"/>
<evidence type="ECO:0000256" key="1">
    <source>
        <dbReference type="SAM" id="Phobius"/>
    </source>
</evidence>
<dbReference type="PANTHER" id="PTHR43685:SF2">
    <property type="entry name" value="GLYCOSYLTRANSFERASE 2-LIKE DOMAIN-CONTAINING PROTEIN"/>
    <property type="match status" value="1"/>
</dbReference>
<dbReference type="RefSeq" id="WP_034972970.1">
    <property type="nucleotide sequence ID" value="NZ_FOFI01000002.1"/>
</dbReference>
<dbReference type="STRING" id="421072.SAMN04488097_1179"/>
<organism evidence="3 4">
    <name type="scientific">Epilithonimonas lactis</name>
    <dbReference type="NCBI Taxonomy" id="421072"/>
    <lineage>
        <taxon>Bacteria</taxon>
        <taxon>Pseudomonadati</taxon>
        <taxon>Bacteroidota</taxon>
        <taxon>Flavobacteriia</taxon>
        <taxon>Flavobacteriales</taxon>
        <taxon>Weeksellaceae</taxon>
        <taxon>Chryseobacterium group</taxon>
        <taxon>Epilithonimonas</taxon>
    </lineage>
</organism>
<dbReference type="EMBL" id="JPLY01000001">
    <property type="protein sequence ID" value="KFC23227.1"/>
    <property type="molecule type" value="Genomic_DNA"/>
</dbReference>
<keyword evidence="1" id="KW-0812">Transmembrane</keyword>
<comment type="caution">
    <text evidence="3">The sequence shown here is derived from an EMBL/GenBank/DDBJ whole genome shotgun (WGS) entry which is preliminary data.</text>
</comment>
<keyword evidence="1" id="KW-0472">Membrane</keyword>